<comment type="caution">
    <text evidence="2">The sequence shown here is derived from an EMBL/GenBank/DDBJ whole genome shotgun (WGS) entry which is preliminary data.</text>
</comment>
<reference evidence="2" key="1">
    <citation type="journal article" date="2015" name="Nature">
        <title>Complex archaea that bridge the gap between prokaryotes and eukaryotes.</title>
        <authorList>
            <person name="Spang A."/>
            <person name="Saw J.H."/>
            <person name="Jorgensen S.L."/>
            <person name="Zaremba-Niedzwiedzka K."/>
            <person name="Martijn J."/>
            <person name="Lind A.E."/>
            <person name="van Eijk R."/>
            <person name="Schleper C."/>
            <person name="Guy L."/>
            <person name="Ettema T.J."/>
        </authorList>
    </citation>
    <scope>NUCLEOTIDE SEQUENCE</scope>
</reference>
<proteinExistence type="predicted"/>
<keyword evidence="1" id="KW-0812">Transmembrane</keyword>
<keyword evidence="1" id="KW-0472">Membrane</keyword>
<dbReference type="EMBL" id="LAZR01017016">
    <property type="protein sequence ID" value="KKM02125.1"/>
    <property type="molecule type" value="Genomic_DNA"/>
</dbReference>
<accession>A0A0F9GTH2</accession>
<sequence>MDSLTEFINLRDLGVIGILGVSVWLLLKGQIVPRNTVDEMKEHASTQTELLATKLADRILEGTEKAIEVGTQRGVAAAIKEINGK</sequence>
<feature type="transmembrane region" description="Helical" evidence="1">
    <location>
        <begin position="13"/>
        <end position="31"/>
    </location>
</feature>
<organism evidence="2">
    <name type="scientific">marine sediment metagenome</name>
    <dbReference type="NCBI Taxonomy" id="412755"/>
    <lineage>
        <taxon>unclassified sequences</taxon>
        <taxon>metagenomes</taxon>
        <taxon>ecological metagenomes</taxon>
    </lineage>
</organism>
<name>A0A0F9GTH2_9ZZZZ</name>
<dbReference type="AlphaFoldDB" id="A0A0F9GTH2"/>
<gene>
    <name evidence="2" type="ORF">LCGC14_1787530</name>
</gene>
<evidence type="ECO:0000313" key="2">
    <source>
        <dbReference type="EMBL" id="KKM02125.1"/>
    </source>
</evidence>
<keyword evidence="1" id="KW-1133">Transmembrane helix</keyword>
<evidence type="ECO:0000256" key="1">
    <source>
        <dbReference type="SAM" id="Phobius"/>
    </source>
</evidence>
<protein>
    <submittedName>
        <fullName evidence="2">Uncharacterized protein</fullName>
    </submittedName>
</protein>